<gene>
    <name evidence="1" type="ORF">POPTR_011G144466v4</name>
</gene>
<proteinExistence type="predicted"/>
<accession>A0ACC0S965</accession>
<dbReference type="EMBL" id="CM009300">
    <property type="protein sequence ID" value="KAI9386038.1"/>
    <property type="molecule type" value="Genomic_DNA"/>
</dbReference>
<evidence type="ECO:0000313" key="2">
    <source>
        <dbReference type="Proteomes" id="UP000006729"/>
    </source>
</evidence>
<dbReference type="Proteomes" id="UP000006729">
    <property type="component" value="Chromosome 11"/>
</dbReference>
<keyword evidence="2" id="KW-1185">Reference proteome</keyword>
<protein>
    <submittedName>
        <fullName evidence="1">Uncharacterized protein</fullName>
    </submittedName>
</protein>
<reference evidence="1 2" key="1">
    <citation type="journal article" date="2006" name="Science">
        <title>The genome of black cottonwood, Populus trichocarpa (Torr. &amp; Gray).</title>
        <authorList>
            <person name="Tuskan G.A."/>
            <person name="Difazio S."/>
            <person name="Jansson S."/>
            <person name="Bohlmann J."/>
            <person name="Grigoriev I."/>
            <person name="Hellsten U."/>
            <person name="Putnam N."/>
            <person name="Ralph S."/>
            <person name="Rombauts S."/>
            <person name="Salamov A."/>
            <person name="Schein J."/>
            <person name="Sterck L."/>
            <person name="Aerts A."/>
            <person name="Bhalerao R.R."/>
            <person name="Bhalerao R.P."/>
            <person name="Blaudez D."/>
            <person name="Boerjan W."/>
            <person name="Brun A."/>
            <person name="Brunner A."/>
            <person name="Busov V."/>
            <person name="Campbell M."/>
            <person name="Carlson J."/>
            <person name="Chalot M."/>
            <person name="Chapman J."/>
            <person name="Chen G.L."/>
            <person name="Cooper D."/>
            <person name="Coutinho P.M."/>
            <person name="Couturier J."/>
            <person name="Covert S."/>
            <person name="Cronk Q."/>
            <person name="Cunningham R."/>
            <person name="Davis J."/>
            <person name="Degroeve S."/>
            <person name="Dejardin A."/>
            <person name="Depamphilis C."/>
            <person name="Detter J."/>
            <person name="Dirks B."/>
            <person name="Dubchak I."/>
            <person name="Duplessis S."/>
            <person name="Ehlting J."/>
            <person name="Ellis B."/>
            <person name="Gendler K."/>
            <person name="Goodstein D."/>
            <person name="Gribskov M."/>
            <person name="Grimwood J."/>
            <person name="Groover A."/>
            <person name="Gunter L."/>
            <person name="Hamberger B."/>
            <person name="Heinze B."/>
            <person name="Helariutta Y."/>
            <person name="Henrissat B."/>
            <person name="Holligan D."/>
            <person name="Holt R."/>
            <person name="Huang W."/>
            <person name="Islam-Faridi N."/>
            <person name="Jones S."/>
            <person name="Jones-Rhoades M."/>
            <person name="Jorgensen R."/>
            <person name="Joshi C."/>
            <person name="Kangasjarvi J."/>
            <person name="Karlsson J."/>
            <person name="Kelleher C."/>
            <person name="Kirkpatrick R."/>
            <person name="Kirst M."/>
            <person name="Kohler A."/>
            <person name="Kalluri U."/>
            <person name="Larimer F."/>
            <person name="Leebens-Mack J."/>
            <person name="Leple J.C."/>
            <person name="Locascio P."/>
            <person name="Lou Y."/>
            <person name="Lucas S."/>
            <person name="Martin F."/>
            <person name="Montanini B."/>
            <person name="Napoli C."/>
            <person name="Nelson D.R."/>
            <person name="Nelson C."/>
            <person name="Nieminen K."/>
            <person name="Nilsson O."/>
            <person name="Pereda V."/>
            <person name="Peter G."/>
            <person name="Philippe R."/>
            <person name="Pilate G."/>
            <person name="Poliakov A."/>
            <person name="Razumovskaya J."/>
            <person name="Richardson P."/>
            <person name="Rinaldi C."/>
            <person name="Ritland K."/>
            <person name="Rouze P."/>
            <person name="Ryaboy D."/>
            <person name="Schmutz J."/>
            <person name="Schrader J."/>
            <person name="Segerman B."/>
            <person name="Shin H."/>
            <person name="Siddiqui A."/>
            <person name="Sterky F."/>
            <person name="Terry A."/>
            <person name="Tsai C.J."/>
            <person name="Uberbacher E."/>
            <person name="Unneberg P."/>
            <person name="Vahala J."/>
            <person name="Wall K."/>
            <person name="Wessler S."/>
            <person name="Yang G."/>
            <person name="Yin T."/>
            <person name="Douglas C."/>
            <person name="Marra M."/>
            <person name="Sandberg G."/>
            <person name="Van de Peer Y."/>
            <person name="Rokhsar D."/>
        </authorList>
    </citation>
    <scope>NUCLEOTIDE SEQUENCE [LARGE SCALE GENOMIC DNA]</scope>
    <source>
        <strain evidence="2">cv. Nisqually</strain>
    </source>
</reference>
<name>A0ACC0S965_POPTR</name>
<organism evidence="1 2">
    <name type="scientific">Populus trichocarpa</name>
    <name type="common">Western balsam poplar</name>
    <name type="synonym">Populus balsamifera subsp. trichocarpa</name>
    <dbReference type="NCBI Taxonomy" id="3694"/>
    <lineage>
        <taxon>Eukaryota</taxon>
        <taxon>Viridiplantae</taxon>
        <taxon>Streptophyta</taxon>
        <taxon>Embryophyta</taxon>
        <taxon>Tracheophyta</taxon>
        <taxon>Spermatophyta</taxon>
        <taxon>Magnoliopsida</taxon>
        <taxon>eudicotyledons</taxon>
        <taxon>Gunneridae</taxon>
        <taxon>Pentapetalae</taxon>
        <taxon>rosids</taxon>
        <taxon>fabids</taxon>
        <taxon>Malpighiales</taxon>
        <taxon>Salicaceae</taxon>
        <taxon>Saliceae</taxon>
        <taxon>Populus</taxon>
    </lineage>
</organism>
<evidence type="ECO:0000313" key="1">
    <source>
        <dbReference type="EMBL" id="KAI9386038.1"/>
    </source>
</evidence>
<sequence length="75" mass="8886">MHYHLISLAPFCSVLVSFLLYKSLLEDKKFCFFKRFYAICDVITYPVTDFTVINIFYNHHLSTEIAQFARQNSLI</sequence>
<comment type="caution">
    <text evidence="1">The sequence shown here is derived from an EMBL/GenBank/DDBJ whole genome shotgun (WGS) entry which is preliminary data.</text>
</comment>